<feature type="domain" description="Thioester reductase (TE)" evidence="2">
    <location>
        <begin position="74"/>
        <end position="239"/>
    </location>
</feature>
<reference evidence="3" key="1">
    <citation type="submission" date="2022-08" db="EMBL/GenBank/DDBJ databases">
        <title>Streptomyces changanensis sp. nov., an actinomycete isolated from soil.</title>
        <authorList>
            <person name="Wu H."/>
            <person name="Han L."/>
        </authorList>
    </citation>
    <scope>NUCLEOTIDE SEQUENCE</scope>
    <source>
        <strain evidence="3">HL-66</strain>
    </source>
</reference>
<dbReference type="EMBL" id="CP102332">
    <property type="protein sequence ID" value="UUS33392.1"/>
    <property type="molecule type" value="Genomic_DNA"/>
</dbReference>
<feature type="compositionally biased region" description="Gly residues" evidence="1">
    <location>
        <begin position="8"/>
        <end position="25"/>
    </location>
</feature>
<protein>
    <submittedName>
        <fullName evidence="3">SDR family oxidoreductase</fullName>
    </submittedName>
</protein>
<evidence type="ECO:0000259" key="2">
    <source>
        <dbReference type="Pfam" id="PF07993"/>
    </source>
</evidence>
<evidence type="ECO:0000313" key="4">
    <source>
        <dbReference type="Proteomes" id="UP001060150"/>
    </source>
</evidence>
<proteinExistence type="predicted"/>
<accession>A0ABY5NBJ1</accession>
<evidence type="ECO:0000256" key="1">
    <source>
        <dbReference type="SAM" id="MobiDB-lite"/>
    </source>
</evidence>
<dbReference type="InterPro" id="IPR050177">
    <property type="entry name" value="Lipid_A_modif_metabolic_enz"/>
</dbReference>
<gene>
    <name evidence="3" type="ORF">NRO40_22985</name>
</gene>
<evidence type="ECO:0000313" key="3">
    <source>
        <dbReference type="EMBL" id="UUS33392.1"/>
    </source>
</evidence>
<dbReference type="PANTHER" id="PTHR43245">
    <property type="entry name" value="BIFUNCTIONAL POLYMYXIN RESISTANCE PROTEIN ARNA"/>
    <property type="match status" value="1"/>
</dbReference>
<dbReference type="InterPro" id="IPR013120">
    <property type="entry name" value="FAR_NAD-bd"/>
</dbReference>
<feature type="region of interest" description="Disordered" evidence="1">
    <location>
        <begin position="1"/>
        <end position="31"/>
    </location>
</feature>
<sequence>MSRTMSSGNGGNGGAGRNGGRGEGAPGARPTVLLTGASGVVGRSLLREQDGPRFVVATHSTPVPEAGDARSVRLDMTAERFGLEEDAYAALAAEVDVVIHSAGLTEWGLPAGDYRRINVEGTRRVAEFAERADATVHFISTAFVAALADTAPVPLGPDNVCRNYISSKREAEHVLRDSGVPHTVFRPTNLIGDSTTGWTSQGQIVQLMSDWLGRGRAPFLPAHPGIRMDFVSQDLLSRAVLGAVERGDDGGEFWVTYGPEAMDVEDCLRVLVKHAAGRGRTLTPPPVVNADELAADAIANASPRARSYLSVLRDVSEVTRCSGGVLPTSMPELRERYGVPRIDDTAAYLASLEYAADHLG</sequence>
<keyword evidence="4" id="KW-1185">Reference proteome</keyword>
<dbReference type="SUPFAM" id="SSF51735">
    <property type="entry name" value="NAD(P)-binding Rossmann-fold domains"/>
    <property type="match status" value="1"/>
</dbReference>
<name>A0ABY5NBJ1_9ACTN</name>
<dbReference type="RefSeq" id="WP_232791171.1">
    <property type="nucleotide sequence ID" value="NZ_CP102332.1"/>
</dbReference>
<dbReference type="Proteomes" id="UP001060150">
    <property type="component" value="Chromosome"/>
</dbReference>
<dbReference type="Pfam" id="PF07993">
    <property type="entry name" value="NAD_binding_4"/>
    <property type="match status" value="1"/>
</dbReference>
<dbReference type="InterPro" id="IPR036291">
    <property type="entry name" value="NAD(P)-bd_dom_sf"/>
</dbReference>
<dbReference type="Gene3D" id="3.40.50.720">
    <property type="entry name" value="NAD(P)-binding Rossmann-like Domain"/>
    <property type="match status" value="1"/>
</dbReference>
<organism evidence="3 4">
    <name type="scientific">Streptomyces changanensis</name>
    <dbReference type="NCBI Taxonomy" id="2964669"/>
    <lineage>
        <taxon>Bacteria</taxon>
        <taxon>Bacillati</taxon>
        <taxon>Actinomycetota</taxon>
        <taxon>Actinomycetes</taxon>
        <taxon>Kitasatosporales</taxon>
        <taxon>Streptomycetaceae</taxon>
        <taxon>Streptomyces</taxon>
    </lineage>
</organism>